<proteinExistence type="predicted"/>
<dbReference type="Gene3D" id="1.10.1270.10">
    <property type="entry name" value="TrpR-like"/>
    <property type="match status" value="1"/>
</dbReference>
<sequence>MGKRRFTEGTWRTDPLFRRLCKAFLACKKEKEVGDFLRDVATLAELKALSERLEVARLLLAGISYREAAKCAPSSTATVTRVAGFLNGGEGGYRSVLKTHRHHSSKRPPSRTALRRASGERMVSKQ</sequence>
<dbReference type="PANTHER" id="PTHR40080:SF1">
    <property type="entry name" value="TRPR-LIKE PROTEIN YERC_YECD"/>
    <property type="match status" value="1"/>
</dbReference>
<protein>
    <submittedName>
        <fullName evidence="2">TrpR-related protein YerC/YecD</fullName>
    </submittedName>
</protein>
<dbReference type="KEGG" id="prf:PeribacterA2_0262"/>
<dbReference type="SUPFAM" id="SSF48295">
    <property type="entry name" value="TrpR-like"/>
    <property type="match status" value="1"/>
</dbReference>
<gene>
    <name evidence="2" type="ORF">PeribacterD1_0262</name>
</gene>
<dbReference type="InterPro" id="IPR000831">
    <property type="entry name" value="Trp_repress"/>
</dbReference>
<name>A0A0S1SR18_9BACT</name>
<dbReference type="GO" id="GO:0043565">
    <property type="term" value="F:sequence-specific DNA binding"/>
    <property type="evidence" value="ECO:0007669"/>
    <property type="project" value="InterPro"/>
</dbReference>
<accession>A0A0S1SH95</accession>
<dbReference type="EMBL" id="CP013065">
    <property type="protein sequence ID" value="ALM12961.1"/>
    <property type="molecule type" value="Genomic_DNA"/>
</dbReference>
<feature type="compositionally biased region" description="Basic and acidic residues" evidence="1">
    <location>
        <begin position="117"/>
        <end position="126"/>
    </location>
</feature>
<feature type="compositionally biased region" description="Basic residues" evidence="1">
    <location>
        <begin position="97"/>
        <end position="109"/>
    </location>
</feature>
<dbReference type="Pfam" id="PF01371">
    <property type="entry name" value="Trp_repressor"/>
    <property type="match status" value="1"/>
</dbReference>
<reference evidence="3" key="1">
    <citation type="submission" date="2015-10" db="EMBL/GenBank/DDBJ databases">
        <title>Analysis of five complete genome sequences for members of the class Peribacteria in the recently recognized Peregrinibacteria bacterial phylum.</title>
        <authorList>
            <person name="Anantharaman K."/>
            <person name="Brown C.T."/>
            <person name="Burstein D."/>
            <person name="Castelle C.J."/>
            <person name="Probst A.J."/>
            <person name="Thomas B.C."/>
            <person name="Williams K.H."/>
            <person name="Banfield J.F."/>
        </authorList>
    </citation>
    <scope>NUCLEOTIDE SEQUENCE [LARGE SCALE GENOMIC DNA]</scope>
</reference>
<evidence type="ECO:0000256" key="1">
    <source>
        <dbReference type="SAM" id="MobiDB-lite"/>
    </source>
</evidence>
<evidence type="ECO:0000313" key="2">
    <source>
        <dbReference type="EMBL" id="ALM12961.1"/>
    </source>
</evidence>
<dbReference type="InterPro" id="IPR038116">
    <property type="entry name" value="TrpR-like_sf"/>
</dbReference>
<dbReference type="InterPro" id="IPR010921">
    <property type="entry name" value="Trp_repressor/repl_initiator"/>
</dbReference>
<dbReference type="Proteomes" id="UP000069135">
    <property type="component" value="Chromosome"/>
</dbReference>
<dbReference type="GO" id="GO:0003700">
    <property type="term" value="F:DNA-binding transcription factor activity"/>
    <property type="evidence" value="ECO:0007669"/>
    <property type="project" value="InterPro"/>
</dbReference>
<feature type="region of interest" description="Disordered" evidence="1">
    <location>
        <begin position="94"/>
        <end position="126"/>
    </location>
</feature>
<accession>A0A0S1SGY7</accession>
<organism evidence="2 3">
    <name type="scientific">Candidatus Peribacter riflensis</name>
    <dbReference type="NCBI Taxonomy" id="1735162"/>
    <lineage>
        <taxon>Bacteria</taxon>
        <taxon>Candidatus Peregrinibacteriota</taxon>
        <taxon>Candidatus Peribacteria</taxon>
        <taxon>Candidatus Peribacterales</taxon>
        <taxon>Candidatus Peribacteraceae</taxon>
        <taxon>Candidatus Peribacter</taxon>
    </lineage>
</organism>
<accession>A0A0S1SLK2</accession>
<evidence type="ECO:0000313" key="3">
    <source>
        <dbReference type="Proteomes" id="UP000069135"/>
    </source>
</evidence>
<dbReference type="InterPro" id="IPR013368">
    <property type="entry name" value="YecD_YerC"/>
</dbReference>
<dbReference type="PANTHER" id="PTHR40080">
    <property type="entry name" value="LMO1763 PROTEIN"/>
    <property type="match status" value="1"/>
</dbReference>
<reference evidence="2 3" key="2">
    <citation type="journal article" date="2016" name="PeerJ">
        <title>Analysis of five complete genome sequences for members of the class Peribacteria in the recently recognized Peregrinibacteria bacterial phylum.</title>
        <authorList>
            <person name="Anantharaman K."/>
            <person name="Brown C.T."/>
            <person name="Burstein D."/>
            <person name="Castelle C.J."/>
            <person name="Probst A.J."/>
            <person name="Thomas B.C."/>
            <person name="Williams K.H."/>
            <person name="Banfield J.F."/>
        </authorList>
    </citation>
    <scope>NUCLEOTIDE SEQUENCE [LARGE SCALE GENOMIC DNA]</scope>
    <source>
        <strain evidence="2">RIFOXYD1_FULL_PER-ii_59_16</strain>
    </source>
</reference>
<dbReference type="NCBIfam" id="TIGR02531">
    <property type="entry name" value="yecD_yerC"/>
    <property type="match status" value="1"/>
</dbReference>
<accession>A0A0S1SR18</accession>
<dbReference type="AlphaFoldDB" id="A0A0S1SR18"/>
<dbReference type="STRING" id="1735162.PeribacterB2_0262"/>
<accession>A0A0S1SXH2</accession>